<evidence type="ECO:0000313" key="2">
    <source>
        <dbReference type="EMBL" id="CAG13073.1"/>
    </source>
</evidence>
<protein>
    <submittedName>
        <fullName evidence="2">(spotted green pufferfish) hypothetical protein</fullName>
    </submittedName>
</protein>
<evidence type="ECO:0000256" key="1">
    <source>
        <dbReference type="SAM" id="MobiDB-lite"/>
    </source>
</evidence>
<comment type="caution">
    <text evidence="2">The sequence shown here is derived from an EMBL/GenBank/DDBJ whole genome shotgun (WGS) entry which is preliminary data.</text>
</comment>
<dbReference type="AlphaFoldDB" id="Q4REV9"/>
<reference evidence="2" key="1">
    <citation type="journal article" date="2004" name="Nature">
        <title>Genome duplication in the teleost fish Tetraodon nigroviridis reveals the early vertebrate proto-karyotype.</title>
        <authorList>
            <person name="Jaillon O."/>
            <person name="Aury J.-M."/>
            <person name="Brunet F."/>
            <person name="Petit J.-L."/>
            <person name="Stange-Thomann N."/>
            <person name="Mauceli E."/>
            <person name="Bouneau L."/>
            <person name="Fischer C."/>
            <person name="Ozouf-Costaz C."/>
            <person name="Bernot A."/>
            <person name="Nicaud S."/>
            <person name="Jaffe D."/>
            <person name="Fisher S."/>
            <person name="Lutfalla G."/>
            <person name="Dossat C."/>
            <person name="Segurens B."/>
            <person name="Dasilva C."/>
            <person name="Salanoubat M."/>
            <person name="Levy M."/>
            <person name="Boudet N."/>
            <person name="Castellano S."/>
            <person name="Anthouard V."/>
            <person name="Jubin C."/>
            <person name="Castelli V."/>
            <person name="Katinka M."/>
            <person name="Vacherie B."/>
            <person name="Biemont C."/>
            <person name="Skalli Z."/>
            <person name="Cattolico L."/>
            <person name="Poulain J."/>
            <person name="De Berardinis V."/>
            <person name="Cruaud C."/>
            <person name="Duprat S."/>
            <person name="Brottier P."/>
            <person name="Coutanceau J.-P."/>
            <person name="Gouzy J."/>
            <person name="Parra G."/>
            <person name="Lardier G."/>
            <person name="Chapple C."/>
            <person name="McKernan K.J."/>
            <person name="McEwan P."/>
            <person name="Bosak S."/>
            <person name="Kellis M."/>
            <person name="Volff J.-N."/>
            <person name="Guigo R."/>
            <person name="Zody M.C."/>
            <person name="Mesirov J."/>
            <person name="Lindblad-Toh K."/>
            <person name="Birren B."/>
            <person name="Nusbaum C."/>
            <person name="Kahn D."/>
            <person name="Robinson-Rechavi M."/>
            <person name="Laudet V."/>
            <person name="Schachter V."/>
            <person name="Quetier F."/>
            <person name="Saurin W."/>
            <person name="Scarpelli C."/>
            <person name="Wincker P."/>
            <person name="Lander E.S."/>
            <person name="Weissenbach J."/>
            <person name="Roest Crollius H."/>
        </authorList>
    </citation>
    <scope>NUCLEOTIDE SEQUENCE [LARGE SCALE GENOMIC DNA]</scope>
</reference>
<proteinExistence type="predicted"/>
<reference evidence="2" key="2">
    <citation type="submission" date="2004-02" db="EMBL/GenBank/DDBJ databases">
        <authorList>
            <consortium name="Genoscope"/>
            <consortium name="Whitehead Institute Centre for Genome Research"/>
        </authorList>
    </citation>
    <scope>NUCLEOTIDE SEQUENCE</scope>
</reference>
<organism evidence="2">
    <name type="scientific">Tetraodon nigroviridis</name>
    <name type="common">Spotted green pufferfish</name>
    <name type="synonym">Chelonodon nigroviridis</name>
    <dbReference type="NCBI Taxonomy" id="99883"/>
    <lineage>
        <taxon>Eukaryota</taxon>
        <taxon>Metazoa</taxon>
        <taxon>Chordata</taxon>
        <taxon>Craniata</taxon>
        <taxon>Vertebrata</taxon>
        <taxon>Euteleostomi</taxon>
        <taxon>Actinopterygii</taxon>
        <taxon>Neopterygii</taxon>
        <taxon>Teleostei</taxon>
        <taxon>Neoteleostei</taxon>
        <taxon>Acanthomorphata</taxon>
        <taxon>Eupercaria</taxon>
        <taxon>Tetraodontiformes</taxon>
        <taxon>Tetradontoidea</taxon>
        <taxon>Tetraodontidae</taxon>
        <taxon>Tetraodon</taxon>
    </lineage>
</organism>
<feature type="region of interest" description="Disordered" evidence="1">
    <location>
        <begin position="1"/>
        <end position="43"/>
    </location>
</feature>
<accession>Q4REV9</accession>
<name>Q4REV9_TETNG</name>
<dbReference type="KEGG" id="tng:GSTEN00035590G001"/>
<feature type="compositionally biased region" description="Basic and acidic residues" evidence="1">
    <location>
        <begin position="7"/>
        <end position="16"/>
    </location>
</feature>
<dbReference type="EMBL" id="CAAE01015122">
    <property type="protein sequence ID" value="CAG13073.1"/>
    <property type="molecule type" value="Genomic_DNA"/>
</dbReference>
<gene>
    <name evidence="2" type="ORF">GSTENG00035590001</name>
</gene>
<sequence length="43" mass="4763">MQCRGHGGVERLDHTGDGFQKVVTPNRAAQQRISPGRMSPCRK</sequence>